<organism evidence="3 4">
    <name type="scientific">Christensenella minuta</name>
    <dbReference type="NCBI Taxonomy" id="626937"/>
    <lineage>
        <taxon>Bacteria</taxon>
        <taxon>Bacillati</taxon>
        <taxon>Bacillota</taxon>
        <taxon>Clostridia</taxon>
        <taxon>Christensenellales</taxon>
        <taxon>Christensenellaceae</taxon>
        <taxon>Christensenella</taxon>
    </lineage>
</organism>
<proteinExistence type="predicted"/>
<sequence length="480" mass="53099">MKRLLAILLAGALLLSGCSVVREDTNQQNNYAEADMVMQEVNLDPSIIINPALYFLDKSKSELTLAAETRKLTVGQNERAEKRIIEAILEGPSTENYGPVANGFSYEGIEILPNLINVFLNTDSEKTDEEITIMELAVVSTLVDFSGVSYINIFVNGVQSGYESRPIGVLQKPKGTLQEEQTKIEQRARMEKPSMDIMLYFLDRTEQFLVPEARSFQFETNDPEEMVSAVVQAMMRGPENTYQHMPVIDKTIAELLGTEIVTLEDGQAVVRLNFNKAPVAITQQFNDGEKIAALALAKTIIGFMPDINGIEIYVNGSPQAEPVVYTQSMSDELLGNNILLYFPNSTYTLFMSVERMVAQETAGYPEEILAELMRGPAGLDDKDVSPAFLSGISMDDVNDVYLAEDTAVVDFKASISDKLKGISRKDESMMIYSIVNTLTNIENIKRVQFLLDGERVESLGGGIINVADPLLKNPGIIKDE</sequence>
<feature type="domain" description="GerMN" evidence="2">
    <location>
        <begin position="227"/>
        <end position="323"/>
    </location>
</feature>
<feature type="domain" description="GerMN" evidence="2">
    <location>
        <begin position="365"/>
        <end position="460"/>
    </location>
</feature>
<dbReference type="SMART" id="SM00909">
    <property type="entry name" value="Germane"/>
    <property type="match status" value="3"/>
</dbReference>
<dbReference type="AlphaFoldDB" id="A0A136Q3G7"/>
<feature type="domain" description="GerMN" evidence="2">
    <location>
        <begin position="81"/>
        <end position="164"/>
    </location>
</feature>
<protein>
    <recommendedName>
        <fullName evidence="2">GerMN domain-containing protein</fullName>
    </recommendedName>
</protein>
<gene>
    <name evidence="3" type="ORF">HMPREF3293_02435</name>
</gene>
<reference evidence="4" key="1">
    <citation type="submission" date="2016-02" db="EMBL/GenBank/DDBJ databases">
        <authorList>
            <person name="Mitreva M."/>
            <person name="Pepin K.H."/>
            <person name="Mihindukulasuriya K.A."/>
            <person name="Fulton R."/>
            <person name="Fronick C."/>
            <person name="O'Laughlin M."/>
            <person name="Miner T."/>
            <person name="Herter B."/>
            <person name="Rosa B.A."/>
            <person name="Cordes M."/>
            <person name="Tomlinson C."/>
            <person name="Wollam A."/>
            <person name="Palsikar V.B."/>
            <person name="Mardis E.R."/>
            <person name="Wilson R.K."/>
        </authorList>
    </citation>
    <scope>NUCLEOTIDE SEQUENCE [LARGE SCALE GENOMIC DNA]</scope>
    <source>
        <strain evidence="4">DSM 22607</strain>
    </source>
</reference>
<dbReference type="KEGG" id="cmiu:B1H56_03170"/>
<name>A0A136Q3G7_9FIRM</name>
<dbReference type="OrthoDB" id="9809406at2"/>
<dbReference type="RefSeq" id="WP_066519108.1">
    <property type="nucleotide sequence ID" value="NZ_CABMOF010000001.1"/>
</dbReference>
<dbReference type="Proteomes" id="UP000070366">
    <property type="component" value="Unassembled WGS sequence"/>
</dbReference>
<dbReference type="Pfam" id="PF10646">
    <property type="entry name" value="Germane"/>
    <property type="match status" value="3"/>
</dbReference>
<evidence type="ECO:0000256" key="1">
    <source>
        <dbReference type="SAM" id="SignalP"/>
    </source>
</evidence>
<evidence type="ECO:0000313" key="3">
    <source>
        <dbReference type="EMBL" id="KXK65177.1"/>
    </source>
</evidence>
<feature type="signal peptide" evidence="1">
    <location>
        <begin position="1"/>
        <end position="21"/>
    </location>
</feature>
<evidence type="ECO:0000259" key="2">
    <source>
        <dbReference type="SMART" id="SM00909"/>
    </source>
</evidence>
<dbReference type="EMBL" id="LSZW01000063">
    <property type="protein sequence ID" value="KXK65177.1"/>
    <property type="molecule type" value="Genomic_DNA"/>
</dbReference>
<comment type="caution">
    <text evidence="3">The sequence shown here is derived from an EMBL/GenBank/DDBJ whole genome shotgun (WGS) entry which is preliminary data.</text>
</comment>
<feature type="chain" id="PRO_5038331279" description="GerMN domain-containing protein" evidence="1">
    <location>
        <begin position="22"/>
        <end position="480"/>
    </location>
</feature>
<keyword evidence="4" id="KW-1185">Reference proteome</keyword>
<evidence type="ECO:0000313" key="4">
    <source>
        <dbReference type="Proteomes" id="UP000070366"/>
    </source>
</evidence>
<dbReference type="InterPro" id="IPR019606">
    <property type="entry name" value="GerMN"/>
</dbReference>
<accession>A0A136Q3G7</accession>
<dbReference type="PROSITE" id="PS51257">
    <property type="entry name" value="PROKAR_LIPOPROTEIN"/>
    <property type="match status" value="1"/>
</dbReference>
<keyword evidence="1" id="KW-0732">Signal</keyword>
<dbReference type="STRING" id="626937.HMPREF3293_02435"/>